<dbReference type="AlphaFoldDB" id="A0ABD2VVN1"/>
<proteinExistence type="predicted"/>
<gene>
    <name evidence="1" type="ORF">TKK_019494</name>
</gene>
<organism evidence="1 2">
    <name type="scientific">Trichogramma kaykai</name>
    <dbReference type="NCBI Taxonomy" id="54128"/>
    <lineage>
        <taxon>Eukaryota</taxon>
        <taxon>Metazoa</taxon>
        <taxon>Ecdysozoa</taxon>
        <taxon>Arthropoda</taxon>
        <taxon>Hexapoda</taxon>
        <taxon>Insecta</taxon>
        <taxon>Pterygota</taxon>
        <taxon>Neoptera</taxon>
        <taxon>Endopterygota</taxon>
        <taxon>Hymenoptera</taxon>
        <taxon>Apocrita</taxon>
        <taxon>Proctotrupomorpha</taxon>
        <taxon>Chalcidoidea</taxon>
        <taxon>Trichogrammatidae</taxon>
        <taxon>Trichogramma</taxon>
    </lineage>
</organism>
<comment type="caution">
    <text evidence="1">The sequence shown here is derived from an EMBL/GenBank/DDBJ whole genome shotgun (WGS) entry which is preliminary data.</text>
</comment>
<dbReference type="EMBL" id="JBJJXI010000168">
    <property type="protein sequence ID" value="KAL3384785.1"/>
    <property type="molecule type" value="Genomic_DNA"/>
</dbReference>
<sequence>MSYWYSGSESEDEQLNFNLFARKNFGFVGLPEEQEVKFRNLVMQLGAVCSKGPKYVFTSKDYYEDVRDDPQQITGTLYDMAYIRDCVDANRCLSIDQYRLHPKPVEKKDYRDFDPCCNAMFHSDKDNCDICYANLIENPPPQPITKPLLPPPPKPSLVPISAPRNNVYLSNNAPQVWEHWEKKLLLDYIIQHEAYFQAKSPSLFKRIFAEGYLSHRSPESMRVYFRKRILRNIESFDLPKPIVKIFKQVRDAGCVARFSTNKLK</sequence>
<protein>
    <submittedName>
        <fullName evidence="1">Uncharacterized protein</fullName>
    </submittedName>
</protein>
<name>A0ABD2VVN1_9HYME</name>
<evidence type="ECO:0000313" key="1">
    <source>
        <dbReference type="EMBL" id="KAL3384785.1"/>
    </source>
</evidence>
<keyword evidence="2" id="KW-1185">Reference proteome</keyword>
<reference evidence="1 2" key="1">
    <citation type="journal article" date="2024" name="bioRxiv">
        <title>A reference genome for Trichogramma kaykai: A tiny desert-dwelling parasitoid wasp with competing sex-ratio distorters.</title>
        <authorList>
            <person name="Culotta J."/>
            <person name="Lindsey A.R."/>
        </authorList>
    </citation>
    <scope>NUCLEOTIDE SEQUENCE [LARGE SCALE GENOMIC DNA]</scope>
    <source>
        <strain evidence="1 2">KSX58</strain>
    </source>
</reference>
<evidence type="ECO:0000313" key="2">
    <source>
        <dbReference type="Proteomes" id="UP001627154"/>
    </source>
</evidence>
<dbReference type="Proteomes" id="UP001627154">
    <property type="component" value="Unassembled WGS sequence"/>
</dbReference>
<accession>A0ABD2VVN1</accession>